<dbReference type="PANTHER" id="PTHR30627">
    <property type="entry name" value="PEPTIDOGLYCAN D,D-TRANSPEPTIDASE"/>
    <property type="match status" value="1"/>
</dbReference>
<dbReference type="PROSITE" id="PS51178">
    <property type="entry name" value="PASTA"/>
    <property type="match status" value="1"/>
</dbReference>
<proteinExistence type="inferred from homology"/>
<dbReference type="Proteomes" id="UP000069771">
    <property type="component" value="Chromosome"/>
</dbReference>
<name>A0A140DX30_9FIRM</name>
<keyword evidence="6" id="KW-1185">Reference proteome</keyword>
<dbReference type="SMART" id="SM00740">
    <property type="entry name" value="PASTA"/>
    <property type="match status" value="2"/>
</dbReference>
<dbReference type="GO" id="GO:0008658">
    <property type="term" value="F:penicillin binding"/>
    <property type="evidence" value="ECO:0007669"/>
    <property type="project" value="InterPro"/>
</dbReference>
<dbReference type="GO" id="GO:0005886">
    <property type="term" value="C:plasma membrane"/>
    <property type="evidence" value="ECO:0007669"/>
    <property type="project" value="TreeGrafter"/>
</dbReference>
<dbReference type="SUPFAM" id="SSF54184">
    <property type="entry name" value="Penicillin-binding protein 2x (pbp-2x), c-terminal domain"/>
    <property type="match status" value="2"/>
</dbReference>
<protein>
    <recommendedName>
        <fullName evidence="4">PASTA domain-containing protein</fullName>
    </recommendedName>
</protein>
<dbReference type="Gene3D" id="3.40.710.10">
    <property type="entry name" value="DD-peptidase/beta-lactamase superfamily"/>
    <property type="match status" value="1"/>
</dbReference>
<dbReference type="Pfam" id="PF00905">
    <property type="entry name" value="Transpeptidase"/>
    <property type="match status" value="1"/>
</dbReference>
<dbReference type="KEGG" id="fro:AALO17_20730"/>
<dbReference type="AlphaFoldDB" id="A0A140DX30"/>
<evidence type="ECO:0000313" key="6">
    <source>
        <dbReference type="Proteomes" id="UP000069771"/>
    </source>
</evidence>
<organism evidence="5 6">
    <name type="scientific">Faecalibaculum rodentium</name>
    <dbReference type="NCBI Taxonomy" id="1702221"/>
    <lineage>
        <taxon>Bacteria</taxon>
        <taxon>Bacillati</taxon>
        <taxon>Bacillota</taxon>
        <taxon>Erysipelotrichia</taxon>
        <taxon>Erysipelotrichales</taxon>
        <taxon>Erysipelotrichaceae</taxon>
        <taxon>Faecalibaculum</taxon>
    </lineage>
</organism>
<dbReference type="SUPFAM" id="SSF56519">
    <property type="entry name" value="Penicillin binding protein dimerisation domain"/>
    <property type="match status" value="1"/>
</dbReference>
<dbReference type="PANTHER" id="PTHR30627:SF26">
    <property type="entry name" value="PENICILLIN-BINDING PROTEIN 2B"/>
    <property type="match status" value="1"/>
</dbReference>
<dbReference type="InterPro" id="IPR036138">
    <property type="entry name" value="PBP_dimer_sf"/>
</dbReference>
<dbReference type="InterPro" id="IPR012338">
    <property type="entry name" value="Beta-lactam/transpept-like"/>
</dbReference>
<dbReference type="OrthoDB" id="9804124at2"/>
<gene>
    <name evidence="5" type="ORF">AALO17_20730</name>
</gene>
<dbReference type="CDD" id="cd06575">
    <property type="entry name" value="PASTA_Pbp2x-like_2"/>
    <property type="match status" value="1"/>
</dbReference>
<comment type="similarity">
    <text evidence="2">Belongs to the transpeptidase family.</text>
</comment>
<evidence type="ECO:0000256" key="1">
    <source>
        <dbReference type="ARBA" id="ARBA00004370"/>
    </source>
</evidence>
<feature type="domain" description="PASTA" evidence="4">
    <location>
        <begin position="674"/>
        <end position="732"/>
    </location>
</feature>
<dbReference type="Gene3D" id="2.20.70.70">
    <property type="match status" value="1"/>
</dbReference>
<dbReference type="InterPro" id="IPR050515">
    <property type="entry name" value="Beta-lactam/transpept"/>
</dbReference>
<evidence type="ECO:0000259" key="4">
    <source>
        <dbReference type="PROSITE" id="PS51178"/>
    </source>
</evidence>
<dbReference type="Gene3D" id="3.30.70.2110">
    <property type="match status" value="1"/>
</dbReference>
<dbReference type="CDD" id="cd06576">
    <property type="entry name" value="PASTA_Pbp2x-like_1"/>
    <property type="match status" value="1"/>
</dbReference>
<dbReference type="PATRIC" id="fig|1702221.3.peg.2017"/>
<evidence type="ECO:0000256" key="3">
    <source>
        <dbReference type="ARBA" id="ARBA00023136"/>
    </source>
</evidence>
<dbReference type="Pfam" id="PF03793">
    <property type="entry name" value="PASTA"/>
    <property type="match status" value="2"/>
</dbReference>
<reference evidence="5 6" key="1">
    <citation type="journal article" date="2016" name="Gut Pathog.">
        <title>Whole genome sequencing of "Faecalibaculum rodentium" ALO17, isolated from C57BL/6J laboratory mouse feces.</title>
        <authorList>
            <person name="Lim S."/>
            <person name="Chang D.H."/>
            <person name="Ahn S."/>
            <person name="Kim B.C."/>
        </authorList>
    </citation>
    <scope>NUCLEOTIDE SEQUENCE [LARGE SCALE GENOMIC DNA]</scope>
    <source>
        <strain evidence="5 6">Alo17</strain>
    </source>
</reference>
<dbReference type="GO" id="GO:0071555">
    <property type="term" value="P:cell wall organization"/>
    <property type="evidence" value="ECO:0007669"/>
    <property type="project" value="TreeGrafter"/>
</dbReference>
<comment type="subcellular location">
    <subcellularLocation>
        <location evidence="1">Membrane</location>
    </subcellularLocation>
</comment>
<evidence type="ECO:0000313" key="5">
    <source>
        <dbReference type="EMBL" id="AMK55207.1"/>
    </source>
</evidence>
<dbReference type="InterPro" id="IPR005543">
    <property type="entry name" value="PASTA_dom"/>
</dbReference>
<dbReference type="Pfam" id="PF03717">
    <property type="entry name" value="PBP_dimer"/>
    <property type="match status" value="1"/>
</dbReference>
<dbReference type="InterPro" id="IPR001460">
    <property type="entry name" value="PCN-bd_Tpept"/>
</dbReference>
<evidence type="ECO:0000256" key="2">
    <source>
        <dbReference type="ARBA" id="ARBA00007171"/>
    </source>
</evidence>
<accession>A0A140DX30</accession>
<dbReference type="SUPFAM" id="SSF56601">
    <property type="entry name" value="beta-lactamase/transpeptidase-like"/>
    <property type="match status" value="1"/>
</dbReference>
<dbReference type="InterPro" id="IPR005311">
    <property type="entry name" value="PBP_dimer"/>
</dbReference>
<keyword evidence="3" id="KW-0472">Membrane</keyword>
<dbReference type="EMBL" id="CP011391">
    <property type="protein sequence ID" value="AMK55207.1"/>
    <property type="molecule type" value="Genomic_DNA"/>
</dbReference>
<dbReference type="STRING" id="1702221.AALO17_20730"/>
<dbReference type="Gene3D" id="3.90.1310.10">
    <property type="entry name" value="Penicillin-binding protein 2a (Domain 2)"/>
    <property type="match status" value="1"/>
</dbReference>
<sequence>MDVRRTNKKLFRMILAMGTAGTLVTANVLFTMGTHRHIWSQEDVLTGKLASSIVDTTVEARRGQILDRSSTVIAQEVKAYTLVAYLDDSVRDAKGNPDYVQDAKETAKKLAEVLEGVDEKQIATILEKAMKRGQVQTELGTGTKRLTKDVMEKIEAADIPGIGFVDTTNRNYPTTPYSSNLVGFAAFDEDEQAIQGKMGLELSMEEYLSGTDGRMKYQQAVDGTILPGTTQVYQEAIDGKNVYLTIDSNLQSIVEAQLAKTMQDNNAQAAWALVMEPETGKVLAWGSYPTYDQNTHQEIPSFLDNVADKNVEVGSVMKPFTYAVAIDTGVYNGETTFRAGTFTYTQDPSTGKIIRVPNGTQTDFKPISDALGNDFGEITFDKGLWVSSNVGICELLANYINYNQYVEYLDRFGFFKATEIPFVTEATGVKNVDTAADYLSTGFGQGSSISLLQLCQAYTAIFNDGKMMRPYVVESIQDPDTGTPLKEYEPEVVGEPISAETARKVVDIMKGVTQDGNSGERFRIDGVDMALKTGTGELYNEQTGEYDKTNYTSSVIAAMPADDPKIMVYWGMVSSNITGYSAEPFQEIVKAALIANGVSGANAVQPQNPEQEEDSWDTYEMPSLVNHSRAWMDQELAGKKLNVTVLGDGQSVVNQYPGAGSKINSNSRVLVMTDSASLTMPDMSGWTRKDVTAFWALTGIGVQTSGYGKVQAQNIEPGTPIDGSSDIQVTME</sequence>
<dbReference type="RefSeq" id="WP_067558589.1">
    <property type="nucleotide sequence ID" value="NZ_CAKOCV010000004.1"/>
</dbReference>